<evidence type="ECO:0000256" key="4">
    <source>
        <dbReference type="ARBA" id="ARBA00022989"/>
    </source>
</evidence>
<feature type="transmembrane region" description="Helical" evidence="7">
    <location>
        <begin position="136"/>
        <end position="159"/>
    </location>
</feature>
<feature type="transmembrane region" description="Helical" evidence="7">
    <location>
        <begin position="113"/>
        <end position="130"/>
    </location>
</feature>
<dbReference type="InterPro" id="IPR036259">
    <property type="entry name" value="MFS_trans_sf"/>
</dbReference>
<dbReference type="GO" id="GO:0005886">
    <property type="term" value="C:plasma membrane"/>
    <property type="evidence" value="ECO:0007669"/>
    <property type="project" value="TreeGrafter"/>
</dbReference>
<protein>
    <recommendedName>
        <fullName evidence="8">Major facilitator superfamily (MFS) profile domain-containing protein</fullName>
    </recommendedName>
</protein>
<dbReference type="Gene3D" id="1.20.1720.10">
    <property type="entry name" value="Multidrug resistance protein D"/>
    <property type="match status" value="1"/>
</dbReference>
<keyword evidence="3 7" id="KW-0812">Transmembrane</keyword>
<dbReference type="Gene3D" id="1.20.1250.20">
    <property type="entry name" value="MFS general substrate transporter like domains"/>
    <property type="match status" value="1"/>
</dbReference>
<dbReference type="PANTHER" id="PTHR23502">
    <property type="entry name" value="MAJOR FACILITATOR SUPERFAMILY"/>
    <property type="match status" value="1"/>
</dbReference>
<name>A0AA39R8T5_9LECA</name>
<feature type="transmembrane region" description="Helical" evidence="7">
    <location>
        <begin position="290"/>
        <end position="308"/>
    </location>
</feature>
<evidence type="ECO:0000256" key="5">
    <source>
        <dbReference type="ARBA" id="ARBA00023136"/>
    </source>
</evidence>
<feature type="transmembrane region" description="Helical" evidence="7">
    <location>
        <begin position="328"/>
        <end position="348"/>
    </location>
</feature>
<feature type="domain" description="Major facilitator superfamily (MFS) profile" evidence="8">
    <location>
        <begin position="47"/>
        <end position="495"/>
    </location>
</feature>
<feature type="transmembrane region" description="Helical" evidence="7">
    <location>
        <begin position="473"/>
        <end position="494"/>
    </location>
</feature>
<evidence type="ECO:0000313" key="10">
    <source>
        <dbReference type="Proteomes" id="UP001166286"/>
    </source>
</evidence>
<proteinExistence type="predicted"/>
<evidence type="ECO:0000256" key="7">
    <source>
        <dbReference type="SAM" id="Phobius"/>
    </source>
</evidence>
<keyword evidence="10" id="KW-1185">Reference proteome</keyword>
<dbReference type="InterPro" id="IPR011701">
    <property type="entry name" value="MFS"/>
</dbReference>
<dbReference type="Pfam" id="PF07690">
    <property type="entry name" value="MFS_1"/>
    <property type="match status" value="1"/>
</dbReference>
<feature type="transmembrane region" description="Helical" evidence="7">
    <location>
        <begin position="81"/>
        <end position="101"/>
    </location>
</feature>
<gene>
    <name evidence="9" type="ORF">JMJ35_001457</name>
</gene>
<sequence>MASNEPAQVPEQDQASQPNAVIEPISERPVANDVPYSTFPVWQKKAIVLSVSMAAVFSPMSTTIYLPALNQVASDLHVTSSQINLTVTTFLILQGIAPMMTAGFSDGAGRRPAYIFCFVLYIAADIGLALQRDYAALLVLRCLQSAGSSGTVALCNGVVADLVTSAERGMYIGYTSVTSIVGPLIGPILGGLIAQYLGWWWIFWILTIWAGALFVLILLFLPETCRKVVGDGSIPPPKLNQSLTGIIRERNRAKAGILVDTAQQDAVRKNYKLGFPNPVSTLRIAMDKEAALILFCGGLIVSLLYAVTTGIPSLFARIYGFDELQLGLVYIPFGGGSLISAFTSGKLIDWNYRRHAIRNGFPTTKNRYQDLTGFPVERARLEISLPLLYLAVLSLIGYGWVLDYQTNLAGPLILLFVFGYGAMAAFQVMMILMVDVFPGDAAAATAANNLFRCLLGAGSTAVVVPMIDRMGVGWTYTFASLVWIAFSPLLWALMKYGPQWRKDKKTKVDAKEKEAKDKAEAETRGEKAAPSLTPEEARNGENMEETEKEVLGEASEKR</sequence>
<dbReference type="Proteomes" id="UP001166286">
    <property type="component" value="Unassembled WGS sequence"/>
</dbReference>
<feature type="transmembrane region" description="Helical" evidence="7">
    <location>
        <begin position="199"/>
        <end position="221"/>
    </location>
</feature>
<dbReference type="PRINTS" id="PR01036">
    <property type="entry name" value="TCRTETB"/>
</dbReference>
<feature type="compositionally biased region" description="Polar residues" evidence="6">
    <location>
        <begin position="1"/>
        <end position="19"/>
    </location>
</feature>
<evidence type="ECO:0000256" key="2">
    <source>
        <dbReference type="ARBA" id="ARBA00022448"/>
    </source>
</evidence>
<evidence type="ECO:0000259" key="8">
    <source>
        <dbReference type="PROSITE" id="PS50850"/>
    </source>
</evidence>
<feature type="compositionally biased region" description="Basic and acidic residues" evidence="6">
    <location>
        <begin position="548"/>
        <end position="558"/>
    </location>
</feature>
<dbReference type="FunFam" id="1.20.1720.10:FF:000009">
    <property type="entry name" value="MFS multidrug transporter"/>
    <property type="match status" value="1"/>
</dbReference>
<dbReference type="GO" id="GO:0022857">
    <property type="term" value="F:transmembrane transporter activity"/>
    <property type="evidence" value="ECO:0007669"/>
    <property type="project" value="InterPro"/>
</dbReference>
<dbReference type="SUPFAM" id="SSF103473">
    <property type="entry name" value="MFS general substrate transporter"/>
    <property type="match status" value="1"/>
</dbReference>
<feature type="transmembrane region" description="Helical" evidence="7">
    <location>
        <begin position="171"/>
        <end position="193"/>
    </location>
</feature>
<reference evidence="9" key="1">
    <citation type="submission" date="2023-03" db="EMBL/GenBank/DDBJ databases">
        <title>Complete genome of Cladonia borealis.</title>
        <authorList>
            <person name="Park H."/>
        </authorList>
    </citation>
    <scope>NUCLEOTIDE SEQUENCE</scope>
    <source>
        <strain evidence="9">ANT050790</strain>
    </source>
</reference>
<evidence type="ECO:0000313" key="9">
    <source>
        <dbReference type="EMBL" id="KAK0515423.1"/>
    </source>
</evidence>
<evidence type="ECO:0000256" key="3">
    <source>
        <dbReference type="ARBA" id="ARBA00022692"/>
    </source>
</evidence>
<keyword evidence="4 7" id="KW-1133">Transmembrane helix</keyword>
<comment type="caution">
    <text evidence="9">The sequence shown here is derived from an EMBL/GenBank/DDBJ whole genome shotgun (WGS) entry which is preliminary data.</text>
</comment>
<accession>A0AA39R8T5</accession>
<feature type="transmembrane region" description="Helical" evidence="7">
    <location>
        <begin position="46"/>
        <end position="69"/>
    </location>
</feature>
<feature type="transmembrane region" description="Helical" evidence="7">
    <location>
        <begin position="413"/>
        <end position="437"/>
    </location>
</feature>
<evidence type="ECO:0000256" key="1">
    <source>
        <dbReference type="ARBA" id="ARBA00004141"/>
    </source>
</evidence>
<dbReference type="EMBL" id="JAFEKC020000003">
    <property type="protein sequence ID" value="KAK0515423.1"/>
    <property type="molecule type" value="Genomic_DNA"/>
</dbReference>
<feature type="region of interest" description="Disordered" evidence="6">
    <location>
        <begin position="1"/>
        <end position="20"/>
    </location>
</feature>
<dbReference type="AlphaFoldDB" id="A0AA39R8T5"/>
<dbReference type="PROSITE" id="PS50850">
    <property type="entry name" value="MFS"/>
    <property type="match status" value="1"/>
</dbReference>
<dbReference type="CDD" id="cd17323">
    <property type="entry name" value="MFS_Tpo1_MDR_like"/>
    <property type="match status" value="1"/>
</dbReference>
<organism evidence="9 10">
    <name type="scientific">Cladonia borealis</name>
    <dbReference type="NCBI Taxonomy" id="184061"/>
    <lineage>
        <taxon>Eukaryota</taxon>
        <taxon>Fungi</taxon>
        <taxon>Dikarya</taxon>
        <taxon>Ascomycota</taxon>
        <taxon>Pezizomycotina</taxon>
        <taxon>Lecanoromycetes</taxon>
        <taxon>OSLEUM clade</taxon>
        <taxon>Lecanoromycetidae</taxon>
        <taxon>Lecanorales</taxon>
        <taxon>Lecanorineae</taxon>
        <taxon>Cladoniaceae</taxon>
        <taxon>Cladonia</taxon>
    </lineage>
</organism>
<comment type="subcellular location">
    <subcellularLocation>
        <location evidence="1">Membrane</location>
        <topology evidence="1">Multi-pass membrane protein</topology>
    </subcellularLocation>
</comment>
<feature type="transmembrane region" description="Helical" evidence="7">
    <location>
        <begin position="383"/>
        <end position="401"/>
    </location>
</feature>
<keyword evidence="2" id="KW-0813">Transport</keyword>
<evidence type="ECO:0000256" key="6">
    <source>
        <dbReference type="SAM" id="MobiDB-lite"/>
    </source>
</evidence>
<dbReference type="PANTHER" id="PTHR23502:SF51">
    <property type="entry name" value="QUINIDINE RESISTANCE PROTEIN 1-RELATED"/>
    <property type="match status" value="1"/>
</dbReference>
<feature type="compositionally biased region" description="Basic and acidic residues" evidence="6">
    <location>
        <begin position="506"/>
        <end position="527"/>
    </location>
</feature>
<feature type="region of interest" description="Disordered" evidence="6">
    <location>
        <begin position="503"/>
        <end position="558"/>
    </location>
</feature>
<feature type="transmembrane region" description="Helical" evidence="7">
    <location>
        <begin position="449"/>
        <end position="467"/>
    </location>
</feature>
<keyword evidence="5 7" id="KW-0472">Membrane</keyword>
<dbReference type="InterPro" id="IPR020846">
    <property type="entry name" value="MFS_dom"/>
</dbReference>